<dbReference type="SFLD" id="SFLDS00032">
    <property type="entry name" value="Radical_SAM_3-amino-3-carboxyp"/>
    <property type="match status" value="1"/>
</dbReference>
<feature type="region of interest" description="Disordered" evidence="9">
    <location>
        <begin position="471"/>
        <end position="503"/>
    </location>
</feature>
<proteinExistence type="inferred from homology"/>
<keyword evidence="5 8" id="KW-0408">Iron</keyword>
<keyword evidence="4 8" id="KW-0479">Metal-binding</keyword>
<comment type="subunit">
    <text evidence="7">Component of the 2-(3-amino-3-carboxypropyl)histidine synthase complex composed of DPH1, DPH2, DPH3 and a NADH-dependent reductase, predominantly CBR1.</text>
</comment>
<dbReference type="SFLD" id="SFLDF00408">
    <property type="entry name" value="Diphthamide_biosynthesis_famil"/>
    <property type="match status" value="1"/>
</dbReference>
<evidence type="ECO:0000256" key="9">
    <source>
        <dbReference type="SAM" id="MobiDB-lite"/>
    </source>
</evidence>
<keyword evidence="6 8" id="KW-0411">Iron-sulfur</keyword>
<comment type="pathway">
    <text evidence="2 8">Protein modification; peptidyl-diphthamide biosynthesis.</text>
</comment>
<name>A0ABP0EAP1_9ASCO</name>
<protein>
    <recommendedName>
        <fullName evidence="8">2-(3-amino-3-carboxypropyl)histidine synthase subunit 2</fullName>
    </recommendedName>
</protein>
<evidence type="ECO:0000256" key="8">
    <source>
        <dbReference type="RuleBase" id="RU364133"/>
    </source>
</evidence>
<dbReference type="SFLD" id="SFLDG01121">
    <property type="entry name" value="Diphthamide_biosynthesis"/>
    <property type="match status" value="1"/>
</dbReference>
<comment type="function">
    <text evidence="8">Required for the first step of diphthamide biosynthesis, a post-translational modification of histidine which occurs in elongation factor 2. DPH1 and DPH2 transfer a 3-amino-3-carboxypropyl (ACP) group from S-adenosyl-L-methionine (SAM) to a histidine residue, the reaction is assisted by a reduction system comprising DPH3 and a NADH-dependent reductase. Facilitates the reduction of the catalytic iron-sulfur cluster found in the DPH1 subunit.</text>
</comment>
<dbReference type="Proteomes" id="UP001497600">
    <property type="component" value="Chromosome D"/>
</dbReference>
<organism evidence="10 11">
    <name type="scientific">[Candida] anglica</name>
    <dbReference type="NCBI Taxonomy" id="148631"/>
    <lineage>
        <taxon>Eukaryota</taxon>
        <taxon>Fungi</taxon>
        <taxon>Dikarya</taxon>
        <taxon>Ascomycota</taxon>
        <taxon>Saccharomycotina</taxon>
        <taxon>Pichiomycetes</taxon>
        <taxon>Debaryomycetaceae</taxon>
        <taxon>Kurtzmaniella</taxon>
    </lineage>
</organism>
<dbReference type="PANTHER" id="PTHR10762">
    <property type="entry name" value="DIPHTHAMIDE BIOSYNTHESIS PROTEIN"/>
    <property type="match status" value="1"/>
</dbReference>
<gene>
    <name evidence="10" type="primary">DPH2</name>
    <name evidence="10" type="ORF">CAAN4_D05996</name>
</gene>
<evidence type="ECO:0000256" key="2">
    <source>
        <dbReference type="ARBA" id="ARBA00005156"/>
    </source>
</evidence>
<dbReference type="InterPro" id="IPR042263">
    <property type="entry name" value="DPH1/DPH2_1"/>
</dbReference>
<dbReference type="InterPro" id="IPR010014">
    <property type="entry name" value="DHP2"/>
</dbReference>
<dbReference type="Gene3D" id="3.40.50.11840">
    <property type="entry name" value="Diphthamide synthesis DPH1/DPH2 domain 1"/>
    <property type="match status" value="1"/>
</dbReference>
<feature type="compositionally biased region" description="Acidic residues" evidence="9">
    <location>
        <begin position="471"/>
        <end position="494"/>
    </location>
</feature>
<dbReference type="NCBIfam" id="TIGR00272">
    <property type="entry name" value="DPH2"/>
    <property type="match status" value="1"/>
</dbReference>
<keyword evidence="8" id="KW-0963">Cytoplasm</keyword>
<comment type="similarity">
    <text evidence="3 8">Belongs to the DPH1/DPH2 family. DPH2 subfamily.</text>
</comment>
<evidence type="ECO:0000256" key="4">
    <source>
        <dbReference type="ARBA" id="ARBA00022723"/>
    </source>
</evidence>
<dbReference type="PANTHER" id="PTHR10762:SF2">
    <property type="entry name" value="2-(3-AMINO-3-CARBOXYPROPYL)HISTIDINE SYNTHASE SUBUNIT 2"/>
    <property type="match status" value="1"/>
</dbReference>
<feature type="region of interest" description="Disordered" evidence="9">
    <location>
        <begin position="586"/>
        <end position="609"/>
    </location>
</feature>
<evidence type="ECO:0000313" key="11">
    <source>
        <dbReference type="Proteomes" id="UP001497600"/>
    </source>
</evidence>
<evidence type="ECO:0000256" key="6">
    <source>
        <dbReference type="ARBA" id="ARBA00023014"/>
    </source>
</evidence>
<sequence>MSDGTEVTEIRAAAMSTYQDNADFEFSRVKQDVYDRRHLGPKMAEDQVELESQISKYYHLEELAAFLRGTATHKGYKNVTLQFPDSLVCDSATVVHEIQRRLKEVKQEKEVDNESCQKEGCKEESSQKECCKEVSSQKGCCQTGKACCDATKTSGTRSDDGQKVWILADTSYSPCCVDEVAAEHVHSDLVVHFGDACLNTVAKLPVAYVLGTPHLDIDKVVTLVKEQYSVEDQILLMADATHTPYLKNIHAELVASGYNNCAYADLFTPSVGSEIIGYTPTSEGAFPLDELNRQFVASTAPSSLSEWNLFHISQPAAPRLLQLTTKFQSVVVYDTADEKISTTMQPNLMRRYRFVNVARTAGTVGLLVNTLSLANTKTLLNKLIQRIKDAGKKHYVFVVGKPNVAKLANFENIDVWCVLGCDHQGIILDQTNEYFKPIVTPSELLLSLSDELTWTGEWVTNFKEVIKRMEEEDGNQDTHEEESQDPYDSDEAPEFDPVTGKYVSTSRPLRRLQHLQVTAEEEQASASAQGSASASASEASDSGSLVKRFSNTVAIKNTVSTSAIHLQTRTWTGLGSDFQEEGVDEEGALVEEGRGGVARGYDFDREAHK</sequence>
<dbReference type="Gene3D" id="3.40.50.11860">
    <property type="entry name" value="Diphthamide synthesis DPH1/DPH2 domain 3"/>
    <property type="match status" value="1"/>
</dbReference>
<comment type="cofactor">
    <cofactor evidence="1">
        <name>[4Fe-4S] cluster</name>
        <dbReference type="ChEBI" id="CHEBI:49883"/>
    </cofactor>
</comment>
<dbReference type="InterPro" id="IPR016435">
    <property type="entry name" value="DPH1/DPH2"/>
</dbReference>
<dbReference type="Pfam" id="PF01866">
    <property type="entry name" value="Diphthamide_syn"/>
    <property type="match status" value="1"/>
</dbReference>
<reference evidence="10 11" key="1">
    <citation type="submission" date="2024-01" db="EMBL/GenBank/DDBJ databases">
        <authorList>
            <consortium name="Genoscope - CEA"/>
            <person name="William W."/>
        </authorList>
    </citation>
    <scope>NUCLEOTIDE SEQUENCE [LARGE SCALE GENOMIC DNA]</scope>
    <source>
        <strain evidence="10 11">29B2s-10</strain>
    </source>
</reference>
<comment type="subcellular location">
    <subcellularLocation>
        <location evidence="8">Cytoplasm</location>
    </subcellularLocation>
</comment>
<keyword evidence="11" id="KW-1185">Reference proteome</keyword>
<feature type="compositionally biased region" description="Low complexity" evidence="9">
    <location>
        <begin position="524"/>
        <end position="543"/>
    </location>
</feature>
<dbReference type="NCBIfam" id="TIGR00322">
    <property type="entry name" value="diphth2_R"/>
    <property type="match status" value="1"/>
</dbReference>
<evidence type="ECO:0000256" key="5">
    <source>
        <dbReference type="ARBA" id="ARBA00023004"/>
    </source>
</evidence>
<evidence type="ECO:0000256" key="1">
    <source>
        <dbReference type="ARBA" id="ARBA00001966"/>
    </source>
</evidence>
<dbReference type="EMBL" id="OZ004256">
    <property type="protein sequence ID" value="CAK7903727.1"/>
    <property type="molecule type" value="Genomic_DNA"/>
</dbReference>
<accession>A0ABP0EAP1</accession>
<evidence type="ECO:0000313" key="10">
    <source>
        <dbReference type="EMBL" id="CAK7903727.1"/>
    </source>
</evidence>
<evidence type="ECO:0000256" key="7">
    <source>
        <dbReference type="ARBA" id="ARBA00034128"/>
    </source>
</evidence>
<evidence type="ECO:0000256" key="3">
    <source>
        <dbReference type="ARBA" id="ARBA00006179"/>
    </source>
</evidence>
<dbReference type="InterPro" id="IPR042265">
    <property type="entry name" value="DPH1/DPH2_3"/>
</dbReference>
<feature type="region of interest" description="Disordered" evidence="9">
    <location>
        <begin position="518"/>
        <end position="543"/>
    </location>
</feature>